<sequence length="64" mass="7201">MSTLIDTEVLKSLEAPINPETGERYKLAIDADCPGCGWPERNFDTQSKLFGCRKCEYTSADRTK</sequence>
<organism evidence="1 2">
    <name type="scientific">Mycobacteroides chelonae</name>
    <name type="common">Mycobacterium chelonae</name>
    <dbReference type="NCBI Taxonomy" id="1774"/>
    <lineage>
        <taxon>Bacteria</taxon>
        <taxon>Bacillati</taxon>
        <taxon>Actinomycetota</taxon>
        <taxon>Actinomycetes</taxon>
        <taxon>Mycobacteriales</taxon>
        <taxon>Mycobacteriaceae</taxon>
        <taxon>Mycobacteroides</taxon>
    </lineage>
</organism>
<reference evidence="1 2" key="1">
    <citation type="submission" date="2016-10" db="EMBL/GenBank/DDBJ databases">
        <title>Evaluation of Human, Veterinary and Environmental Mycobacterium chelonae Isolates by Core Genome Phylogenomic Analysis, Targeted Gene Comparison, and Anti-microbial Susceptibility Patterns: A Tale of Mistaken Identities.</title>
        <authorList>
            <person name="Fogelson S.B."/>
            <person name="Camus A.C."/>
            <person name="Lorenz W."/>
            <person name="Vasireddy R."/>
            <person name="Vasireddy S."/>
            <person name="Smith T."/>
            <person name="Brown-Elliott B.A."/>
            <person name="Wallace R.J.Jr."/>
            <person name="Hasan N.A."/>
            <person name="Reischl U."/>
            <person name="Sanchez S."/>
        </authorList>
    </citation>
    <scope>NUCLEOTIDE SEQUENCE [LARGE SCALE GENOMIC DNA]</scope>
    <source>
        <strain evidence="1 2">15515</strain>
    </source>
</reference>
<comment type="caution">
    <text evidence="1">The sequence shown here is derived from an EMBL/GenBank/DDBJ whole genome shotgun (WGS) entry which is preliminary data.</text>
</comment>
<evidence type="ECO:0000313" key="1">
    <source>
        <dbReference type="EMBL" id="OHU47161.1"/>
    </source>
</evidence>
<dbReference type="EMBL" id="MLIQ01000042">
    <property type="protein sequence ID" value="OHU47161.1"/>
    <property type="molecule type" value="Genomic_DNA"/>
</dbReference>
<proteinExistence type="predicted"/>
<dbReference type="AlphaFoldDB" id="A0A1S1LFV3"/>
<gene>
    <name evidence="1" type="ORF">BKG82_26245</name>
</gene>
<dbReference type="Proteomes" id="UP000180043">
    <property type="component" value="Unassembled WGS sequence"/>
</dbReference>
<evidence type="ECO:0000313" key="2">
    <source>
        <dbReference type="Proteomes" id="UP000180043"/>
    </source>
</evidence>
<name>A0A1S1LFV3_MYCCH</name>
<protein>
    <submittedName>
        <fullName evidence="1">Uncharacterized protein</fullName>
    </submittedName>
</protein>
<dbReference type="RefSeq" id="WP_070947779.1">
    <property type="nucleotide sequence ID" value="NZ_MLIQ01000042.1"/>
</dbReference>
<accession>A0A1S1LFV3</accession>